<keyword evidence="4" id="KW-1185">Reference proteome</keyword>
<proteinExistence type="predicted"/>
<dbReference type="SMART" id="SM00257">
    <property type="entry name" value="LysM"/>
    <property type="match status" value="1"/>
</dbReference>
<dbReference type="InterPro" id="IPR018392">
    <property type="entry name" value="LysM"/>
</dbReference>
<keyword evidence="1" id="KW-0732">Signal</keyword>
<dbReference type="Proteomes" id="UP001501600">
    <property type="component" value="Unassembled WGS sequence"/>
</dbReference>
<comment type="caution">
    <text evidence="3">The sequence shown here is derived from an EMBL/GenBank/DDBJ whole genome shotgun (WGS) entry which is preliminary data.</text>
</comment>
<feature type="signal peptide" evidence="1">
    <location>
        <begin position="1"/>
        <end position="18"/>
    </location>
</feature>
<feature type="domain" description="LysM" evidence="2">
    <location>
        <begin position="29"/>
        <end position="77"/>
    </location>
</feature>
<dbReference type="PROSITE" id="PS51782">
    <property type="entry name" value="LYSM"/>
    <property type="match status" value="1"/>
</dbReference>
<sequence>MKKLVFVLACCLSLSTWADVLTLKPGHPQSYVVKKGDTLWDISALFLDDPWRWPKLWGANPQIANPHLIYPGDRLTLVFLDGEPRLEHKPSVRMSPEPRVTGKGAIPALPLSVIEPYINYHTVLSPKELKDNPVVVGGERDAVAYAQGDVVFIKDSLPIGSRYGIYAPGRPLQDPQTGEMLGREARLSATGQVIESGSISKLQVLSSRSEIIPGQRLKPISDETLLPGHFTPHPAPEGLEGQIIASDDNAREIGPLQVAIINKGSEDGAAPGQVYAIHQPGVEVLKSGRGDKETYRDEVTHRAYDKVMSLLSDGRVIVLPEVYRGEMMLFRTYDKVSYGLILNGRRPARMEDKVLRPEPMVFGERSDP</sequence>
<evidence type="ECO:0000256" key="1">
    <source>
        <dbReference type="SAM" id="SignalP"/>
    </source>
</evidence>
<name>A0ABP9SEX3_9GAMM</name>
<dbReference type="SUPFAM" id="SSF54106">
    <property type="entry name" value="LysM domain"/>
    <property type="match status" value="1"/>
</dbReference>
<reference evidence="4" key="1">
    <citation type="journal article" date="2019" name="Int. J. Syst. Evol. Microbiol.">
        <title>The Global Catalogue of Microorganisms (GCM) 10K type strain sequencing project: providing services to taxonomists for standard genome sequencing and annotation.</title>
        <authorList>
            <consortium name="The Broad Institute Genomics Platform"/>
            <consortium name="The Broad Institute Genome Sequencing Center for Infectious Disease"/>
            <person name="Wu L."/>
            <person name="Ma J."/>
        </authorList>
    </citation>
    <scope>NUCLEOTIDE SEQUENCE [LARGE SCALE GENOMIC DNA]</scope>
    <source>
        <strain evidence="4">JCM 18720</strain>
    </source>
</reference>
<dbReference type="InterPro" id="IPR036779">
    <property type="entry name" value="LysM_dom_sf"/>
</dbReference>
<evidence type="ECO:0000259" key="2">
    <source>
        <dbReference type="PROSITE" id="PS51782"/>
    </source>
</evidence>
<feature type="chain" id="PRO_5047165658" evidence="1">
    <location>
        <begin position="19"/>
        <end position="368"/>
    </location>
</feature>
<dbReference type="PANTHER" id="PTHR34700:SF4">
    <property type="entry name" value="PHAGE-LIKE ELEMENT PBSX PROTEIN XKDP"/>
    <property type="match status" value="1"/>
</dbReference>
<dbReference type="Pfam" id="PF01476">
    <property type="entry name" value="LysM"/>
    <property type="match status" value="1"/>
</dbReference>
<dbReference type="RefSeq" id="WP_345317589.1">
    <property type="nucleotide sequence ID" value="NZ_BAABLF010000027.1"/>
</dbReference>
<dbReference type="EMBL" id="BAABLF010000027">
    <property type="protein sequence ID" value="GAA5193954.1"/>
    <property type="molecule type" value="Genomic_DNA"/>
</dbReference>
<evidence type="ECO:0000313" key="4">
    <source>
        <dbReference type="Proteomes" id="UP001501600"/>
    </source>
</evidence>
<dbReference type="Gene3D" id="3.10.350.10">
    <property type="entry name" value="LysM domain"/>
    <property type="match status" value="1"/>
</dbReference>
<organism evidence="3 4">
    <name type="scientific">Ferrimonas gelatinilytica</name>
    <dbReference type="NCBI Taxonomy" id="1255257"/>
    <lineage>
        <taxon>Bacteria</taxon>
        <taxon>Pseudomonadati</taxon>
        <taxon>Pseudomonadota</taxon>
        <taxon>Gammaproteobacteria</taxon>
        <taxon>Alteromonadales</taxon>
        <taxon>Ferrimonadaceae</taxon>
        <taxon>Ferrimonas</taxon>
    </lineage>
</organism>
<evidence type="ECO:0000313" key="3">
    <source>
        <dbReference type="EMBL" id="GAA5193954.1"/>
    </source>
</evidence>
<dbReference type="CDD" id="cd00118">
    <property type="entry name" value="LysM"/>
    <property type="match status" value="1"/>
</dbReference>
<accession>A0ABP9SEX3</accession>
<dbReference type="PANTHER" id="PTHR34700">
    <property type="entry name" value="POTASSIUM BINDING PROTEIN KBP"/>
    <property type="match status" value="1"/>
</dbReference>
<protein>
    <submittedName>
        <fullName evidence="3">LysM domain-containing protein</fullName>
    </submittedName>
</protein>
<gene>
    <name evidence="3" type="ORF">GCM10025772_25900</name>
</gene>
<dbReference type="InterPro" id="IPR052196">
    <property type="entry name" value="Bact_Kbp"/>
</dbReference>